<dbReference type="EMBL" id="SLWN01000021">
    <property type="protein sequence ID" value="TCO15679.1"/>
    <property type="molecule type" value="Genomic_DNA"/>
</dbReference>
<evidence type="ECO:0008006" key="3">
    <source>
        <dbReference type="Google" id="ProtNLM"/>
    </source>
</evidence>
<evidence type="ECO:0000313" key="2">
    <source>
        <dbReference type="Proteomes" id="UP000294508"/>
    </source>
</evidence>
<sequence length="141" mass="15263">MIVTCLGINVHGNGSYNSRSFLPTVLGFLSTLRDGHAGVPIVVLSPIVSPPRESVIGGADLALADIRTDVHRAVRILQDHGDAALQVIDGRDILGPQHVHFLYDSIHPDAEGYQHMARRLVTTLRELEVFNGPAALRTAED</sequence>
<dbReference type="AlphaFoldDB" id="A0A4R2GWX1"/>
<gene>
    <name evidence="1" type="ORF">EV652_12152</name>
</gene>
<name>A0A4R2GWX1_9ACTN</name>
<dbReference type="SUPFAM" id="SSF52266">
    <property type="entry name" value="SGNH hydrolase"/>
    <property type="match status" value="1"/>
</dbReference>
<dbReference type="InterPro" id="IPR036514">
    <property type="entry name" value="SGNH_hydro_sf"/>
</dbReference>
<dbReference type="Gene3D" id="3.40.50.1110">
    <property type="entry name" value="SGNH hydrolase"/>
    <property type="match status" value="1"/>
</dbReference>
<evidence type="ECO:0000313" key="1">
    <source>
        <dbReference type="EMBL" id="TCO15679.1"/>
    </source>
</evidence>
<organism evidence="1 2">
    <name type="scientific">Kribbella steppae</name>
    <dbReference type="NCBI Taxonomy" id="2512223"/>
    <lineage>
        <taxon>Bacteria</taxon>
        <taxon>Bacillati</taxon>
        <taxon>Actinomycetota</taxon>
        <taxon>Actinomycetes</taxon>
        <taxon>Propionibacteriales</taxon>
        <taxon>Kribbellaceae</taxon>
        <taxon>Kribbella</taxon>
    </lineage>
</organism>
<comment type="caution">
    <text evidence="1">The sequence shown here is derived from an EMBL/GenBank/DDBJ whole genome shotgun (WGS) entry which is preliminary data.</text>
</comment>
<protein>
    <recommendedName>
        <fullName evidence="3">GDSL-like lipase/acylhydrolase family protein</fullName>
    </recommendedName>
</protein>
<proteinExistence type="predicted"/>
<dbReference type="Proteomes" id="UP000294508">
    <property type="component" value="Unassembled WGS sequence"/>
</dbReference>
<accession>A0A4R2GWX1</accession>
<reference evidence="1 2" key="1">
    <citation type="journal article" date="2015" name="Stand. Genomic Sci.">
        <title>Genomic Encyclopedia of Bacterial and Archaeal Type Strains, Phase III: the genomes of soil and plant-associated and newly described type strains.</title>
        <authorList>
            <person name="Whitman W.B."/>
            <person name="Woyke T."/>
            <person name="Klenk H.P."/>
            <person name="Zhou Y."/>
            <person name="Lilburn T.G."/>
            <person name="Beck B.J."/>
            <person name="De Vos P."/>
            <person name="Vandamme P."/>
            <person name="Eisen J.A."/>
            <person name="Garrity G."/>
            <person name="Hugenholtz P."/>
            <person name="Kyrpides N.C."/>
        </authorList>
    </citation>
    <scope>NUCLEOTIDE SEQUENCE [LARGE SCALE GENOMIC DNA]</scope>
    <source>
        <strain evidence="1 2">VKM Ac-2572</strain>
    </source>
</reference>
<keyword evidence="2" id="KW-1185">Reference proteome</keyword>
<dbReference type="OrthoDB" id="2060945at2"/>
<dbReference type="RefSeq" id="WP_132215581.1">
    <property type="nucleotide sequence ID" value="NZ_SLWN01000021.1"/>
</dbReference>